<dbReference type="InterPro" id="IPR032675">
    <property type="entry name" value="LRR_dom_sf"/>
</dbReference>
<organism evidence="5 6">
    <name type="scientific">Paenibacillus xylanivorans</name>
    <dbReference type="NCBI Taxonomy" id="1705561"/>
    <lineage>
        <taxon>Bacteria</taxon>
        <taxon>Bacillati</taxon>
        <taxon>Bacillota</taxon>
        <taxon>Bacilli</taxon>
        <taxon>Bacillales</taxon>
        <taxon>Paenibacillaceae</taxon>
        <taxon>Paenibacillus</taxon>
    </lineage>
</organism>
<evidence type="ECO:0000256" key="1">
    <source>
        <dbReference type="ARBA" id="ARBA00022614"/>
    </source>
</evidence>
<dbReference type="PROSITE" id="PS51450">
    <property type="entry name" value="LRR"/>
    <property type="match status" value="8"/>
</dbReference>
<sequence length="507" mass="55874">MRRMTLLFLVFILSLGAAGHAMAYTTADLGEGIIEDPALENGLKLILNKPVDSPLTSSDLEQLNVVDLSNAGIQSLSGLEYATNLTHLRLYGNEIDNLTPLEHLTQLREVDVRNNYITSIDALADLKDLGRLYISNNSISSIEVVRGFNRLHTFHASGNQITSLSALADADDLQWLEISNNAITDLTPLADKRKLKQLNVANNHIHTLDVLAELPNTLQKLNVAGNEISDLMPLEHITRLQTLDFSGNQVQHLAPLEGLIGLKELNAESNQIYDLEPLRQLSKLEVLKLSNNRVWDLTPVAGFTFTRNSSANTNTITDISDSTSISSGTQTSVSEPEPAGLTVQNNYLDVANGSDTMRLLNQMNVREQKRTPQGKFQRLIEGSTTAYVGDQAYALEAAPFIEDGRTYVPLRFVSEQLNASVNWNPDTQEVQIAQNGTVLKWTVGNKQVSVDDTLAVNDAPLLMRDGKAFVPVRFISEQFHTTVGYIGSSKTILIFENKAQNESVQQP</sequence>
<dbReference type="EMBL" id="LITU01000070">
    <property type="protein sequence ID" value="KOY14330.1"/>
    <property type="molecule type" value="Genomic_DNA"/>
</dbReference>
<keyword evidence="1" id="KW-0433">Leucine-rich repeat</keyword>
<dbReference type="SUPFAM" id="SSF55383">
    <property type="entry name" value="Copper amine oxidase, domain N"/>
    <property type="match status" value="2"/>
</dbReference>
<dbReference type="PANTHER" id="PTHR46652:SF3">
    <property type="entry name" value="LEUCINE-RICH REPEAT-CONTAINING PROTEIN 9"/>
    <property type="match status" value="1"/>
</dbReference>
<dbReference type="Pfam" id="PF13516">
    <property type="entry name" value="LRR_6"/>
    <property type="match status" value="1"/>
</dbReference>
<dbReference type="Gene3D" id="3.80.10.10">
    <property type="entry name" value="Ribonuclease Inhibitor"/>
    <property type="match status" value="2"/>
</dbReference>
<comment type="caution">
    <text evidence="5">The sequence shown here is derived from an EMBL/GenBank/DDBJ whole genome shotgun (WGS) entry which is preliminary data.</text>
</comment>
<evidence type="ECO:0000313" key="5">
    <source>
        <dbReference type="EMBL" id="KOY14330.1"/>
    </source>
</evidence>
<dbReference type="SUPFAM" id="SSF52058">
    <property type="entry name" value="L domain-like"/>
    <property type="match status" value="1"/>
</dbReference>
<dbReference type="Pfam" id="PF12799">
    <property type="entry name" value="LRR_4"/>
    <property type="match status" value="3"/>
</dbReference>
<keyword evidence="3" id="KW-0732">Signal</keyword>
<dbReference type="InterPro" id="IPR036582">
    <property type="entry name" value="Mao_N_sf"/>
</dbReference>
<reference evidence="5 6" key="1">
    <citation type="submission" date="2015-08" db="EMBL/GenBank/DDBJ databases">
        <title>Draft genome sequence of cellulolytic and xylanolytic Paenibacillus sp. A59, isolated from a decaying forest soil from Patagonia, Argentina.</title>
        <authorList>
            <person name="Ghio S."/>
            <person name="Caceres A.M."/>
            <person name="Talia P."/>
            <person name="Grasso D."/>
            <person name="Campos E."/>
        </authorList>
    </citation>
    <scope>NUCLEOTIDE SEQUENCE [LARGE SCALE GENOMIC DNA]</scope>
    <source>
        <strain evidence="5 6">A59</strain>
    </source>
</reference>
<evidence type="ECO:0000313" key="6">
    <source>
        <dbReference type="Proteomes" id="UP000037688"/>
    </source>
</evidence>
<dbReference type="SMART" id="SM00369">
    <property type="entry name" value="LRR_TYP"/>
    <property type="match status" value="4"/>
</dbReference>
<dbReference type="AlphaFoldDB" id="A0A0M9BKR8"/>
<name>A0A0M9BKR8_9BACL</name>
<dbReference type="InterPro" id="IPR003591">
    <property type="entry name" value="Leu-rich_rpt_typical-subtyp"/>
</dbReference>
<dbReference type="OrthoDB" id="2680104at2"/>
<dbReference type="RefSeq" id="WP_082350810.1">
    <property type="nucleotide sequence ID" value="NZ_LITU01000070.1"/>
</dbReference>
<dbReference type="InterPro" id="IPR001611">
    <property type="entry name" value="Leu-rich_rpt"/>
</dbReference>
<protein>
    <recommendedName>
        <fullName evidence="4">Copper amine oxidase-like N-terminal domain-containing protein</fullName>
    </recommendedName>
</protein>
<evidence type="ECO:0000256" key="2">
    <source>
        <dbReference type="ARBA" id="ARBA00022737"/>
    </source>
</evidence>
<proteinExistence type="predicted"/>
<dbReference type="PANTHER" id="PTHR46652">
    <property type="entry name" value="LEUCINE-RICH REPEAT AND IQ DOMAIN-CONTAINING PROTEIN 1-RELATED"/>
    <property type="match status" value="1"/>
</dbReference>
<gene>
    <name evidence="5" type="ORF">AMS66_20230</name>
</gene>
<dbReference type="SMART" id="SM00365">
    <property type="entry name" value="LRR_SD22"/>
    <property type="match status" value="7"/>
</dbReference>
<keyword evidence="6" id="KW-1185">Reference proteome</keyword>
<dbReference type="InterPro" id="IPR025875">
    <property type="entry name" value="Leu-rich_rpt_4"/>
</dbReference>
<dbReference type="Pfam" id="PF07833">
    <property type="entry name" value="Cu_amine_oxidN1"/>
    <property type="match status" value="1"/>
</dbReference>
<feature type="chain" id="PRO_5005832177" description="Copper amine oxidase-like N-terminal domain-containing protein" evidence="3">
    <location>
        <begin position="24"/>
        <end position="507"/>
    </location>
</feature>
<feature type="domain" description="Copper amine oxidase-like N-terminal" evidence="4">
    <location>
        <begin position="388"/>
        <end position="494"/>
    </location>
</feature>
<accession>A0A0M9BKR8</accession>
<evidence type="ECO:0000259" key="4">
    <source>
        <dbReference type="Pfam" id="PF07833"/>
    </source>
</evidence>
<evidence type="ECO:0000256" key="3">
    <source>
        <dbReference type="SAM" id="SignalP"/>
    </source>
</evidence>
<feature type="signal peptide" evidence="3">
    <location>
        <begin position="1"/>
        <end position="23"/>
    </location>
</feature>
<dbReference type="InterPro" id="IPR012854">
    <property type="entry name" value="Cu_amine_oxidase-like_N"/>
</dbReference>
<dbReference type="Proteomes" id="UP000037688">
    <property type="component" value="Unassembled WGS sequence"/>
</dbReference>
<dbReference type="Gene3D" id="3.30.457.10">
    <property type="entry name" value="Copper amine oxidase-like, N-terminal domain"/>
    <property type="match status" value="2"/>
</dbReference>
<keyword evidence="2" id="KW-0677">Repeat</keyword>
<dbReference type="InterPro" id="IPR050836">
    <property type="entry name" value="SDS22/Internalin_LRR"/>
</dbReference>
<dbReference type="PATRIC" id="fig|1705561.3.peg.4214"/>